<dbReference type="AlphaFoldDB" id="J4IBP6"/>
<evidence type="ECO:0000313" key="2">
    <source>
        <dbReference type="EMBL" id="CCM05026.1"/>
    </source>
</evidence>
<dbReference type="OrthoDB" id="5404599at2759"/>
<dbReference type="InterPro" id="IPR011009">
    <property type="entry name" value="Kinase-like_dom_sf"/>
</dbReference>
<dbReference type="InParanoid" id="J4IBP6"/>
<keyword evidence="3" id="KW-1185">Reference proteome</keyword>
<sequence length="253" mass="28148">MSVVATTIAPPREMPLFVVAATQILFLDDEKVLKMMPLVVDVKKIVDFMRSAGEVVPVPRVFEYRYSGNCSYMVMEQRPGYTLGDSSAKHGLSHNDLTPGNILVNDDWSIDAIIDWDRCDTVGRSAEYEKMICRPYDPDYQHIFLRSSVDRLGSLSLNPVDGGPKCLSHFDFPLPRPYGSPAITADLAAPSTLADVHEGLRLPDSSMNSLRFAVIYFSGTMVFPSTSKPLSWTSYCMVLSVAHRSARYSPKRA</sequence>
<proteinExistence type="predicted"/>
<gene>
    <name evidence="2" type="ORF">FIBRA_07226</name>
</gene>
<dbReference type="InterPro" id="IPR002575">
    <property type="entry name" value="Aminoglycoside_PTrfase"/>
</dbReference>
<evidence type="ECO:0000313" key="3">
    <source>
        <dbReference type="Proteomes" id="UP000006352"/>
    </source>
</evidence>
<name>J4IBP6_9APHY</name>
<dbReference type="Proteomes" id="UP000006352">
    <property type="component" value="Unassembled WGS sequence"/>
</dbReference>
<protein>
    <recommendedName>
        <fullName evidence="1">Aminoglycoside phosphotransferase domain-containing protein</fullName>
    </recommendedName>
</protein>
<dbReference type="RefSeq" id="XP_012184309.1">
    <property type="nucleotide sequence ID" value="XM_012328919.1"/>
</dbReference>
<dbReference type="Pfam" id="PF01636">
    <property type="entry name" value="APH"/>
    <property type="match status" value="1"/>
</dbReference>
<dbReference type="HOGENOM" id="CLU_1098524_0_0_1"/>
<dbReference type="GeneID" id="24099937"/>
<dbReference type="EMBL" id="HE797177">
    <property type="protein sequence ID" value="CCM05026.1"/>
    <property type="molecule type" value="Genomic_DNA"/>
</dbReference>
<organism evidence="2 3">
    <name type="scientific">Fibroporia radiculosa</name>
    <dbReference type="NCBI Taxonomy" id="599839"/>
    <lineage>
        <taxon>Eukaryota</taxon>
        <taxon>Fungi</taxon>
        <taxon>Dikarya</taxon>
        <taxon>Basidiomycota</taxon>
        <taxon>Agaricomycotina</taxon>
        <taxon>Agaricomycetes</taxon>
        <taxon>Polyporales</taxon>
        <taxon>Fibroporiaceae</taxon>
        <taxon>Fibroporia</taxon>
    </lineage>
</organism>
<feature type="domain" description="Aminoglycoside phosphotransferase" evidence="1">
    <location>
        <begin position="89"/>
        <end position="120"/>
    </location>
</feature>
<reference evidence="2 3" key="1">
    <citation type="journal article" date="2012" name="Appl. Environ. Microbiol.">
        <title>Short-read sequencing for genomic analysis of the brown rot fungus Fibroporia radiculosa.</title>
        <authorList>
            <person name="Tang J.D."/>
            <person name="Perkins A.D."/>
            <person name="Sonstegard T.S."/>
            <person name="Schroeder S.G."/>
            <person name="Burgess S.C."/>
            <person name="Diehl S.V."/>
        </authorList>
    </citation>
    <scope>NUCLEOTIDE SEQUENCE [LARGE SCALE GENOMIC DNA]</scope>
    <source>
        <strain evidence="2 3">TFFH 294</strain>
    </source>
</reference>
<evidence type="ECO:0000259" key="1">
    <source>
        <dbReference type="Pfam" id="PF01636"/>
    </source>
</evidence>
<accession>J4IBP6</accession>
<dbReference type="SUPFAM" id="SSF56112">
    <property type="entry name" value="Protein kinase-like (PK-like)"/>
    <property type="match status" value="1"/>
</dbReference>